<dbReference type="SUPFAM" id="SSF53041">
    <property type="entry name" value="Resolvase-like"/>
    <property type="match status" value="1"/>
</dbReference>
<sequence>MINVVAYVRSNSDNQWDKSIDTQVRAIKEYAEKENLNIIEIYIDRAISAMDDNRTDFQRMIENSKLKTFEQVIVHKLDRFSRNRYDFDQYEQTLKKNGVDVRSVLESLDDSPESIIIT</sequence>
<evidence type="ECO:0000256" key="2">
    <source>
        <dbReference type="ARBA" id="ARBA00023172"/>
    </source>
</evidence>
<dbReference type="CDD" id="cd00338">
    <property type="entry name" value="Ser_Recombinase"/>
    <property type="match status" value="1"/>
</dbReference>
<evidence type="ECO:0000313" key="4">
    <source>
        <dbReference type="EMBL" id="OLN33845.1"/>
    </source>
</evidence>
<dbReference type="GO" id="GO:0000150">
    <property type="term" value="F:DNA strand exchange activity"/>
    <property type="evidence" value="ECO:0007669"/>
    <property type="project" value="InterPro"/>
</dbReference>
<evidence type="ECO:0000313" key="5">
    <source>
        <dbReference type="Proteomes" id="UP000186102"/>
    </source>
</evidence>
<dbReference type="AlphaFoldDB" id="A0A1Q8R2K0"/>
<protein>
    <submittedName>
        <fullName evidence="4">Recombinase</fullName>
    </submittedName>
</protein>
<dbReference type="Gene3D" id="3.40.50.1390">
    <property type="entry name" value="Resolvase, N-terminal catalytic domain"/>
    <property type="match status" value="1"/>
</dbReference>
<keyword evidence="2" id="KW-0233">DNA recombination</keyword>
<dbReference type="EMBL" id="MLBF01000001">
    <property type="protein sequence ID" value="OLN33845.1"/>
    <property type="molecule type" value="Genomic_DNA"/>
</dbReference>
<accession>A0A1Q8R2K0</accession>
<dbReference type="PANTHER" id="PTHR30461:SF2">
    <property type="entry name" value="SERINE RECOMBINASE PINE-RELATED"/>
    <property type="match status" value="1"/>
</dbReference>
<dbReference type="STRING" id="1888891.DSOL_0023"/>
<dbReference type="InterPro" id="IPR006119">
    <property type="entry name" value="Resolv_N"/>
</dbReference>
<reference evidence="4 5" key="1">
    <citation type="submission" date="2016-09" db="EMBL/GenBank/DDBJ databases">
        <title>Complete genome of Desulfosporosinus sp. OL.</title>
        <authorList>
            <person name="Mardanov A."/>
            <person name="Beletsky A."/>
            <person name="Panova A."/>
            <person name="Karnachuk O."/>
            <person name="Ravin N."/>
        </authorList>
    </citation>
    <scope>NUCLEOTIDE SEQUENCE [LARGE SCALE GENOMIC DNA]</scope>
    <source>
        <strain evidence="4 5">OL</strain>
    </source>
</reference>
<dbReference type="InterPro" id="IPR036162">
    <property type="entry name" value="Resolvase-like_N_sf"/>
</dbReference>
<evidence type="ECO:0000259" key="3">
    <source>
        <dbReference type="PROSITE" id="PS51736"/>
    </source>
</evidence>
<keyword evidence="1" id="KW-0238">DNA-binding</keyword>
<dbReference type="Proteomes" id="UP000186102">
    <property type="component" value="Unassembled WGS sequence"/>
</dbReference>
<dbReference type="OrthoDB" id="1094757at2"/>
<organism evidence="4 5">
    <name type="scientific">Desulfosporosinus metallidurans</name>
    <dbReference type="NCBI Taxonomy" id="1888891"/>
    <lineage>
        <taxon>Bacteria</taxon>
        <taxon>Bacillati</taxon>
        <taxon>Bacillota</taxon>
        <taxon>Clostridia</taxon>
        <taxon>Eubacteriales</taxon>
        <taxon>Desulfitobacteriaceae</taxon>
        <taxon>Desulfosporosinus</taxon>
    </lineage>
</organism>
<dbReference type="SMART" id="SM00857">
    <property type="entry name" value="Resolvase"/>
    <property type="match status" value="1"/>
</dbReference>
<feature type="domain" description="Resolvase/invertase-type recombinase catalytic" evidence="3">
    <location>
        <begin position="3"/>
        <end position="118"/>
    </location>
</feature>
<dbReference type="Pfam" id="PF00239">
    <property type="entry name" value="Resolvase"/>
    <property type="match status" value="1"/>
</dbReference>
<comment type="caution">
    <text evidence="4">The sequence shown here is derived from an EMBL/GenBank/DDBJ whole genome shotgun (WGS) entry which is preliminary data.</text>
</comment>
<dbReference type="GO" id="GO:0003677">
    <property type="term" value="F:DNA binding"/>
    <property type="evidence" value="ECO:0007669"/>
    <property type="project" value="UniProtKB-KW"/>
</dbReference>
<proteinExistence type="predicted"/>
<name>A0A1Q8R2K0_9FIRM</name>
<dbReference type="InterPro" id="IPR050639">
    <property type="entry name" value="SSR_resolvase"/>
</dbReference>
<gene>
    <name evidence="4" type="ORF">DSOL_0023</name>
</gene>
<dbReference type="PANTHER" id="PTHR30461">
    <property type="entry name" value="DNA-INVERTASE FROM LAMBDOID PROPHAGE"/>
    <property type="match status" value="1"/>
</dbReference>
<keyword evidence="5" id="KW-1185">Reference proteome</keyword>
<dbReference type="PROSITE" id="PS51736">
    <property type="entry name" value="RECOMBINASES_3"/>
    <property type="match status" value="1"/>
</dbReference>
<evidence type="ECO:0000256" key="1">
    <source>
        <dbReference type="ARBA" id="ARBA00023125"/>
    </source>
</evidence>